<feature type="compositionally biased region" description="Basic and acidic residues" evidence="1">
    <location>
        <begin position="285"/>
        <end position="302"/>
    </location>
</feature>
<accession>A0AAN6NA07</accession>
<keyword evidence="3" id="KW-0648">Protein biosynthesis</keyword>
<feature type="compositionally biased region" description="Low complexity" evidence="1">
    <location>
        <begin position="202"/>
        <end position="223"/>
    </location>
</feature>
<dbReference type="EMBL" id="MU853778">
    <property type="protein sequence ID" value="KAK3941947.1"/>
    <property type="molecule type" value="Genomic_DNA"/>
</dbReference>
<dbReference type="Proteomes" id="UP001303473">
    <property type="component" value="Unassembled WGS sequence"/>
</dbReference>
<protein>
    <submittedName>
        <fullName evidence="3">RNA polymerase II transcription elongation factor-domain-containing protein</fullName>
    </submittedName>
</protein>
<keyword evidence="4" id="KW-1185">Reference proteome</keyword>
<feature type="compositionally biased region" description="Acidic residues" evidence="1">
    <location>
        <begin position="306"/>
        <end position="321"/>
    </location>
</feature>
<feature type="domain" description="Transcription elongation factor Eaf N-terminal" evidence="2">
    <location>
        <begin position="15"/>
        <end position="115"/>
    </location>
</feature>
<feature type="compositionally biased region" description="Basic and acidic residues" evidence="1">
    <location>
        <begin position="148"/>
        <end position="157"/>
    </location>
</feature>
<organism evidence="3 4">
    <name type="scientific">Diplogelasinospora grovesii</name>
    <dbReference type="NCBI Taxonomy" id="303347"/>
    <lineage>
        <taxon>Eukaryota</taxon>
        <taxon>Fungi</taxon>
        <taxon>Dikarya</taxon>
        <taxon>Ascomycota</taxon>
        <taxon>Pezizomycotina</taxon>
        <taxon>Sordariomycetes</taxon>
        <taxon>Sordariomycetidae</taxon>
        <taxon>Sordariales</taxon>
        <taxon>Diplogelasinosporaceae</taxon>
        <taxon>Diplogelasinospora</taxon>
    </lineage>
</organism>
<proteinExistence type="predicted"/>
<comment type="caution">
    <text evidence="3">The sequence shown here is derived from an EMBL/GenBank/DDBJ whole genome shotgun (WGS) entry which is preliminary data.</text>
</comment>
<evidence type="ECO:0000256" key="1">
    <source>
        <dbReference type="SAM" id="MobiDB-lite"/>
    </source>
</evidence>
<sequence>MASSRAIDPTKQARYPVILSDALLGKPSKETYTGIRYNHKPALSSDAAPSTARLKKSAKDGSYNLGFEDHGDKYQYNGTRSTEDGKYVLILDPVRKAFVLHRVDSMFHMNVTRTPTNSSVESLRKQFPHLEVKNTSNSGGGSKQQKAKGAEKAEKAAPGKAATIAAGRNKDSSSATPKNPVKPKNKPQKKETVALTLPTPGASAKPSTKTGAKTGAKTSASKAMPPPAVPAEKKDRRRAKSPVEEEEEEDDDDGGLTIEYPGGNPSGFQRRNNFSPAFPAQINRHFSELMQRTDEEAEEVNHGQDNQDDEDADAEFEDVVEEQGFKLPGSVNNNQPNRNSNGSTAVASSKFSEPIRFEFEADEADGEADGNGFVDDLEAELFEEFVKVPPAEAADDDSEVSEEE</sequence>
<dbReference type="GO" id="GO:0003746">
    <property type="term" value="F:translation elongation factor activity"/>
    <property type="evidence" value="ECO:0007669"/>
    <property type="project" value="UniProtKB-KW"/>
</dbReference>
<dbReference type="InterPro" id="IPR019194">
    <property type="entry name" value="Tscrpt_elong_fac_Eaf_N"/>
</dbReference>
<evidence type="ECO:0000313" key="3">
    <source>
        <dbReference type="EMBL" id="KAK3941947.1"/>
    </source>
</evidence>
<evidence type="ECO:0000259" key="2">
    <source>
        <dbReference type="Pfam" id="PF09816"/>
    </source>
</evidence>
<reference evidence="4" key="1">
    <citation type="journal article" date="2023" name="Mol. Phylogenet. Evol.">
        <title>Genome-scale phylogeny and comparative genomics of the fungal order Sordariales.</title>
        <authorList>
            <person name="Hensen N."/>
            <person name="Bonometti L."/>
            <person name="Westerberg I."/>
            <person name="Brannstrom I.O."/>
            <person name="Guillou S."/>
            <person name="Cros-Aarteil S."/>
            <person name="Calhoun S."/>
            <person name="Haridas S."/>
            <person name="Kuo A."/>
            <person name="Mondo S."/>
            <person name="Pangilinan J."/>
            <person name="Riley R."/>
            <person name="LaButti K."/>
            <person name="Andreopoulos B."/>
            <person name="Lipzen A."/>
            <person name="Chen C."/>
            <person name="Yan M."/>
            <person name="Daum C."/>
            <person name="Ng V."/>
            <person name="Clum A."/>
            <person name="Steindorff A."/>
            <person name="Ohm R.A."/>
            <person name="Martin F."/>
            <person name="Silar P."/>
            <person name="Natvig D.O."/>
            <person name="Lalanne C."/>
            <person name="Gautier V."/>
            <person name="Ament-Velasquez S.L."/>
            <person name="Kruys A."/>
            <person name="Hutchinson M.I."/>
            <person name="Powell A.J."/>
            <person name="Barry K."/>
            <person name="Miller A.N."/>
            <person name="Grigoriev I.V."/>
            <person name="Debuchy R."/>
            <person name="Gladieux P."/>
            <person name="Hiltunen Thoren M."/>
            <person name="Johannesson H."/>
        </authorList>
    </citation>
    <scope>NUCLEOTIDE SEQUENCE [LARGE SCALE GENOMIC DNA]</scope>
    <source>
        <strain evidence="4">CBS 340.73</strain>
    </source>
</reference>
<keyword evidence="3" id="KW-0251">Elongation factor</keyword>
<feature type="compositionally biased region" description="Polar residues" evidence="1">
    <location>
        <begin position="266"/>
        <end position="275"/>
    </location>
</feature>
<dbReference type="Pfam" id="PF09816">
    <property type="entry name" value="EAF"/>
    <property type="match status" value="1"/>
</dbReference>
<feature type="region of interest" description="Disordered" evidence="1">
    <location>
        <begin position="130"/>
        <end position="350"/>
    </location>
</feature>
<dbReference type="AlphaFoldDB" id="A0AAN6NA07"/>
<feature type="compositionally biased region" description="Low complexity" evidence="1">
    <location>
        <begin position="332"/>
        <end position="341"/>
    </location>
</feature>
<gene>
    <name evidence="3" type="ORF">QBC46DRAFT_381334</name>
</gene>
<feature type="compositionally biased region" description="Low complexity" evidence="1">
    <location>
        <begin position="158"/>
        <end position="167"/>
    </location>
</feature>
<evidence type="ECO:0000313" key="4">
    <source>
        <dbReference type="Proteomes" id="UP001303473"/>
    </source>
</evidence>
<feature type="compositionally biased region" description="Acidic residues" evidence="1">
    <location>
        <begin position="244"/>
        <end position="254"/>
    </location>
</feature>
<name>A0AAN6NA07_9PEZI</name>